<proteinExistence type="predicted"/>
<dbReference type="EMBL" id="VUNB01000004">
    <property type="protein sequence ID" value="MST69132.1"/>
    <property type="molecule type" value="Genomic_DNA"/>
</dbReference>
<dbReference type="Gene3D" id="3.60.21.10">
    <property type="match status" value="1"/>
</dbReference>
<dbReference type="Pfam" id="PF00149">
    <property type="entry name" value="Metallophos"/>
    <property type="match status" value="1"/>
</dbReference>
<dbReference type="RefSeq" id="WP_154572599.1">
    <property type="nucleotide sequence ID" value="NZ_JAXDSY010000049.1"/>
</dbReference>
<name>A0A6A8M717_9FIRM</name>
<protein>
    <submittedName>
        <fullName evidence="2">Metallophosphoesterase</fullName>
    </submittedName>
</protein>
<dbReference type="GO" id="GO:0016787">
    <property type="term" value="F:hydrolase activity"/>
    <property type="evidence" value="ECO:0007669"/>
    <property type="project" value="InterPro"/>
</dbReference>
<reference evidence="2" key="1">
    <citation type="submission" date="2019-09" db="EMBL/GenBank/DDBJ databases">
        <title>In-depth cultivation of the pig gut microbiome towards novel bacterial diversity and tailored functional studies.</title>
        <authorList>
            <person name="Wylensek D."/>
            <person name="Hitch T.C.A."/>
            <person name="Clavel T."/>
        </authorList>
    </citation>
    <scope>NUCLEOTIDE SEQUENCE</scope>
    <source>
        <strain evidence="2">RF-744-FAT-WT-3</strain>
    </source>
</reference>
<dbReference type="AlphaFoldDB" id="A0A6A8M717"/>
<accession>A0A6A8M717</accession>
<dbReference type="CDD" id="cd00838">
    <property type="entry name" value="MPP_superfamily"/>
    <property type="match status" value="1"/>
</dbReference>
<evidence type="ECO:0000313" key="2">
    <source>
        <dbReference type="EMBL" id="MST69132.1"/>
    </source>
</evidence>
<dbReference type="SUPFAM" id="SSF56300">
    <property type="entry name" value="Metallo-dependent phosphatases"/>
    <property type="match status" value="1"/>
</dbReference>
<gene>
    <name evidence="2" type="ORF">FYJ66_05950</name>
</gene>
<feature type="domain" description="Calcineurin-like phosphoesterase" evidence="1">
    <location>
        <begin position="1"/>
        <end position="198"/>
    </location>
</feature>
<organism evidence="2">
    <name type="scientific">Baileyella intestinalis</name>
    <dbReference type="NCBI Taxonomy" id="2606709"/>
    <lineage>
        <taxon>Bacteria</taxon>
        <taxon>Bacillati</taxon>
        <taxon>Bacillota</taxon>
        <taxon>Clostridia</taxon>
        <taxon>Peptostreptococcales</taxon>
        <taxon>Anaerovoracaceae</taxon>
        <taxon>Baileyella</taxon>
    </lineage>
</organism>
<dbReference type="InterPro" id="IPR004843">
    <property type="entry name" value="Calcineurin-like_PHP"/>
</dbReference>
<sequence length="240" mass="27893">MKVLIIPDVHLKPWMFGDAEKIFLEKKADRVICLGDLLDDWGCEYDDQLYWDTLDAAVDFATRYQDTLWCHGNHDLAYVWNTWVSGTSSDPFARQAAGNGLKDLFNAIPDGNLAYVHRIDNVLFSHGGISRKFVKKRVDESLEKDVDQVIAEINGLKLENMWGDDSPLWLRPQRAFTRYPVEMYREDMLQVVGHSPMRKITRENNLLSCDVFSLDWERQPLGTQEFCLLDTVTWEWEGTR</sequence>
<comment type="caution">
    <text evidence="2">The sequence shown here is derived from an EMBL/GenBank/DDBJ whole genome shotgun (WGS) entry which is preliminary data.</text>
</comment>
<evidence type="ECO:0000259" key="1">
    <source>
        <dbReference type="Pfam" id="PF00149"/>
    </source>
</evidence>
<dbReference type="InterPro" id="IPR029052">
    <property type="entry name" value="Metallo-depent_PP-like"/>
</dbReference>